<evidence type="ECO:0000256" key="4">
    <source>
        <dbReference type="ARBA" id="ARBA00022679"/>
    </source>
</evidence>
<dbReference type="InterPro" id="IPR004358">
    <property type="entry name" value="Sig_transdc_His_kin-like_C"/>
</dbReference>
<dbReference type="SMART" id="SM00260">
    <property type="entry name" value="CheW"/>
    <property type="match status" value="1"/>
</dbReference>
<evidence type="ECO:0000259" key="12">
    <source>
        <dbReference type="PROSITE" id="PS50851"/>
    </source>
</evidence>
<dbReference type="InterPro" id="IPR036641">
    <property type="entry name" value="HPT_dom_sf"/>
</dbReference>
<dbReference type="Pfam" id="PF01627">
    <property type="entry name" value="Hpt"/>
    <property type="match status" value="1"/>
</dbReference>
<dbReference type="GO" id="GO:0005737">
    <property type="term" value="C:cytoplasm"/>
    <property type="evidence" value="ECO:0007669"/>
    <property type="project" value="InterPro"/>
</dbReference>
<dbReference type="Pfam" id="PF00072">
    <property type="entry name" value="Response_reg"/>
    <property type="match status" value="1"/>
</dbReference>
<dbReference type="SUPFAM" id="SSF50341">
    <property type="entry name" value="CheW-like"/>
    <property type="match status" value="1"/>
</dbReference>
<evidence type="ECO:0000259" key="13">
    <source>
        <dbReference type="PROSITE" id="PS50894"/>
    </source>
</evidence>
<dbReference type="Gene3D" id="1.10.287.560">
    <property type="entry name" value="Histidine kinase CheA-like, homodimeric domain"/>
    <property type="match status" value="1"/>
</dbReference>
<protein>
    <recommendedName>
        <fullName evidence="2">histidine kinase</fullName>
        <ecNumber evidence="2">2.7.13.3</ecNumber>
    </recommendedName>
</protein>
<dbReference type="FunFam" id="3.30.565.10:FF:000016">
    <property type="entry name" value="Chemotaxis protein CheA, putative"/>
    <property type="match status" value="1"/>
</dbReference>
<dbReference type="PRINTS" id="PR00344">
    <property type="entry name" value="BCTRLSENSOR"/>
</dbReference>
<evidence type="ECO:0000259" key="11">
    <source>
        <dbReference type="PROSITE" id="PS50110"/>
    </source>
</evidence>
<comment type="catalytic activity">
    <reaction evidence="1">
        <text>ATP + protein L-histidine = ADP + protein N-phospho-L-histidine.</text>
        <dbReference type="EC" id="2.7.13.3"/>
    </reaction>
</comment>
<dbReference type="InterPro" id="IPR002545">
    <property type="entry name" value="CheW-lke_dom"/>
</dbReference>
<name>A0A6B3N8B9_9CYAN</name>
<feature type="modified residue" description="Phosphohistidine" evidence="7">
    <location>
        <position position="50"/>
    </location>
</feature>
<evidence type="ECO:0000259" key="10">
    <source>
        <dbReference type="PROSITE" id="PS50109"/>
    </source>
</evidence>
<evidence type="ECO:0000256" key="5">
    <source>
        <dbReference type="ARBA" id="ARBA00022777"/>
    </source>
</evidence>
<dbReference type="InterPro" id="IPR036061">
    <property type="entry name" value="CheW-like_dom_sf"/>
</dbReference>
<dbReference type="SMART" id="SM00448">
    <property type="entry name" value="REC"/>
    <property type="match status" value="1"/>
</dbReference>
<keyword evidence="3 8" id="KW-0597">Phosphoprotein</keyword>
<dbReference type="SUPFAM" id="SSF47226">
    <property type="entry name" value="Histidine-containing phosphotransfer domain, HPT domain"/>
    <property type="match status" value="1"/>
</dbReference>
<evidence type="ECO:0000256" key="9">
    <source>
        <dbReference type="SAM" id="MobiDB-lite"/>
    </source>
</evidence>
<dbReference type="PROSITE" id="PS50109">
    <property type="entry name" value="HIS_KIN"/>
    <property type="match status" value="1"/>
</dbReference>
<evidence type="ECO:0000256" key="2">
    <source>
        <dbReference type="ARBA" id="ARBA00012438"/>
    </source>
</evidence>
<dbReference type="InterPro" id="IPR008207">
    <property type="entry name" value="Sig_transdc_His_kin_Hpt_dom"/>
</dbReference>
<organism evidence="14">
    <name type="scientific">Symploca sp. SIO1C4</name>
    <dbReference type="NCBI Taxonomy" id="2607765"/>
    <lineage>
        <taxon>Bacteria</taxon>
        <taxon>Bacillati</taxon>
        <taxon>Cyanobacteriota</taxon>
        <taxon>Cyanophyceae</taxon>
        <taxon>Coleofasciculales</taxon>
        <taxon>Coleofasciculaceae</taxon>
        <taxon>Symploca</taxon>
    </lineage>
</organism>
<dbReference type="InterPro" id="IPR004105">
    <property type="entry name" value="CheA-like_dim"/>
</dbReference>
<evidence type="ECO:0000256" key="8">
    <source>
        <dbReference type="PROSITE-ProRule" id="PRU00169"/>
    </source>
</evidence>
<comment type="caution">
    <text evidence="14">The sequence shown here is derived from an EMBL/GenBank/DDBJ whole genome shotgun (WGS) entry which is preliminary data.</text>
</comment>
<feature type="domain" description="Histidine kinase" evidence="10">
    <location>
        <begin position="725"/>
        <end position="932"/>
    </location>
</feature>
<dbReference type="PANTHER" id="PTHR43395:SF1">
    <property type="entry name" value="CHEMOTAXIS PROTEIN CHEA"/>
    <property type="match status" value="1"/>
</dbReference>
<feature type="compositionally biased region" description="Basic and acidic residues" evidence="9">
    <location>
        <begin position="560"/>
        <end position="570"/>
    </location>
</feature>
<dbReference type="InterPro" id="IPR037006">
    <property type="entry name" value="CheA-like_homodim_sf"/>
</dbReference>
<feature type="domain" description="CheW-like" evidence="12">
    <location>
        <begin position="933"/>
        <end position="1082"/>
    </location>
</feature>
<accession>A0A6B3N8B9</accession>
<dbReference type="Gene3D" id="2.30.30.40">
    <property type="entry name" value="SH3 Domains"/>
    <property type="match status" value="1"/>
</dbReference>
<evidence type="ECO:0000256" key="7">
    <source>
        <dbReference type="PROSITE-ProRule" id="PRU00110"/>
    </source>
</evidence>
<dbReference type="Gene3D" id="1.20.120.160">
    <property type="entry name" value="HPT domain"/>
    <property type="match status" value="1"/>
</dbReference>
<evidence type="ECO:0000313" key="14">
    <source>
        <dbReference type="EMBL" id="NER27877.1"/>
    </source>
</evidence>
<dbReference type="CDD" id="cd00088">
    <property type="entry name" value="HPT"/>
    <property type="match status" value="1"/>
</dbReference>
<dbReference type="GO" id="GO:0006935">
    <property type="term" value="P:chemotaxis"/>
    <property type="evidence" value="ECO:0007669"/>
    <property type="project" value="InterPro"/>
</dbReference>
<dbReference type="Pfam" id="PF02518">
    <property type="entry name" value="HATPase_c"/>
    <property type="match status" value="1"/>
</dbReference>
<dbReference type="InterPro" id="IPR001789">
    <property type="entry name" value="Sig_transdc_resp-reg_receiver"/>
</dbReference>
<evidence type="ECO:0000256" key="6">
    <source>
        <dbReference type="ARBA" id="ARBA00023012"/>
    </source>
</evidence>
<dbReference type="InterPro" id="IPR036890">
    <property type="entry name" value="HATPase_C_sf"/>
</dbReference>
<dbReference type="Gene3D" id="3.40.50.2300">
    <property type="match status" value="1"/>
</dbReference>
<keyword evidence="4" id="KW-0808">Transferase</keyword>
<dbReference type="AlphaFoldDB" id="A0A6B3N8B9"/>
<dbReference type="InterPro" id="IPR011006">
    <property type="entry name" value="CheY-like_superfamily"/>
</dbReference>
<sequence length="1276" mass="139789">MAINPDIRDQAYQFFIEEAPELLQILETGLLTVSQERSPAKVHELMRAAHSLKGGAASVGLEAIKTIAHRLETIFKSLHSDTVDIDSDLENQLLQAYDCLSQPLNSQIRYGYFDSEQTLAVAEPIFARIEERLQDAIKDTESYIPSAGELGVDMALSIFEVDVKEGLDHLTNVVANPQAYELVGELRAQAEVFSGFAELLNKPGFGAIAETVLAAIKLHPENIVEIIKQAVKDFEAGRQAVLTKDDPQGGKPSATLLAWADSNHELFTSNPSVMETPPASSEFPIPDVFEPIADLENEIFETIADTDDALFSWEKLEAGVPSLEEIFSPLHKSQLQDTSTTVSSQSEIFASEAEILADFEFANLENDFSDLAPATETNTNESIADDLVVSSAGDEQEIYVFEGVDDVGDFDSSIETNADESIADDSVEPSAEDEQGIYVFDGLADKLPSPVLDLEAIVDPSSTSVPETASTAEEVAEEFPSLESIFGSAAASAETDAPDSSSIIPALPQALQLPEVNLPEVANTPETIDIFAQSITEVFENLPPVTDVPTSALTDESEPPDSRADQKSKQSSEQPQQQISINPSLSVRVNLERLERMNNLVGELAINRSSLYLQNEQIQRTIRELFNRFTQLRKMMGKLQDLSDQMLVPDSGYSEGKVPPSVVENLTINNVDNLDISSFHQANFDSLEMDRYNSVHSLLQGFLENMVQLEESVNDISLFAKQSDQVLEQQQHMLTGLRDELIWSRMLPLGEVLKHFPRTLRTLSNNYNKPVNLKIIGTGVLVDKAVLEKINTPLLHLLQNAFAHGIESSVVRQQKGKAEVGQIEIKAYHQGGQTIIEISDDGQGLNLEKIGKRALDLKLLSFEQLGTVNETQLSNLIFQPGFSTAEQVSEIAGRGAGLDVVYSQVRSLKGTITVSSKQGVGTTFTLRLPLTLTLAKLFVGLVNSTAVALPSDSIEEIVVPQADDLRTVGGHRFLHWRGEIVPTYRMADLLDYAYPMPVRPPSKLLVALPAPVNWGLPLLVIRQGQQVFALEIERLVTEQELAIKPFGQVIPAPSYTYGCTILADGTLVPVIDGAALLAHILGANQAATNSYSQSSPEPALELDTINLTEKDSLLNSSQTVLKPLVGQGLIPPSSTSKTNQITSSTPITVLVVDDAVTLRRTLAFSLERKGYRVLQAGDGAEALKQLQNNSFVKLVICDIEMPNMNGFEFLKYRRQNSQLSAIPVVMLTSRSNDKHQWLAKHLGANAYFTKPYIEQEFLLEIQNIINHSSIDSISPI</sequence>
<dbReference type="SUPFAM" id="SSF55874">
    <property type="entry name" value="ATPase domain of HSP90 chaperone/DNA topoisomerase II/histidine kinase"/>
    <property type="match status" value="1"/>
</dbReference>
<gene>
    <name evidence="14" type="ORF">F6J89_09640</name>
</gene>
<dbReference type="SUPFAM" id="SSF52172">
    <property type="entry name" value="CheY-like"/>
    <property type="match status" value="1"/>
</dbReference>
<feature type="domain" description="Response regulatory" evidence="11">
    <location>
        <begin position="1148"/>
        <end position="1265"/>
    </location>
</feature>
<reference evidence="14" key="1">
    <citation type="submission" date="2019-11" db="EMBL/GenBank/DDBJ databases">
        <title>Genomic insights into an expanded diversity of filamentous marine cyanobacteria reveals the extraordinary biosynthetic potential of Moorea and Okeania.</title>
        <authorList>
            <person name="Ferreira Leao T."/>
            <person name="Wang M."/>
            <person name="Moss N."/>
            <person name="Da Silva R."/>
            <person name="Sanders J."/>
            <person name="Nurk S."/>
            <person name="Gurevich A."/>
            <person name="Humphrey G."/>
            <person name="Reher R."/>
            <person name="Zhu Q."/>
            <person name="Belda-Ferre P."/>
            <person name="Glukhov E."/>
            <person name="Rex R."/>
            <person name="Dorrestein P.C."/>
            <person name="Knight R."/>
            <person name="Pevzner P."/>
            <person name="Gerwick W.H."/>
            <person name="Gerwick L."/>
        </authorList>
    </citation>
    <scope>NUCLEOTIDE SEQUENCE</scope>
    <source>
        <strain evidence="14">SIO1C4</strain>
    </source>
</reference>
<dbReference type="InterPro" id="IPR003594">
    <property type="entry name" value="HATPase_dom"/>
</dbReference>
<feature type="region of interest" description="Disordered" evidence="9">
    <location>
        <begin position="543"/>
        <end position="582"/>
    </location>
</feature>
<dbReference type="InterPro" id="IPR005467">
    <property type="entry name" value="His_kinase_dom"/>
</dbReference>
<feature type="modified residue" description="4-aspartylphosphate" evidence="8">
    <location>
        <position position="1198"/>
    </location>
</feature>
<dbReference type="Pfam" id="PF02895">
    <property type="entry name" value="H-kinase_dim"/>
    <property type="match status" value="1"/>
</dbReference>
<dbReference type="SMART" id="SM00387">
    <property type="entry name" value="HATPase_c"/>
    <property type="match status" value="1"/>
</dbReference>
<dbReference type="Gene3D" id="3.30.565.10">
    <property type="entry name" value="Histidine kinase-like ATPase, C-terminal domain"/>
    <property type="match status" value="1"/>
</dbReference>
<dbReference type="EC" id="2.7.13.3" evidence="2"/>
<dbReference type="PANTHER" id="PTHR43395">
    <property type="entry name" value="SENSOR HISTIDINE KINASE CHEA"/>
    <property type="match status" value="1"/>
</dbReference>
<dbReference type="PROSITE" id="PS50851">
    <property type="entry name" value="CHEW"/>
    <property type="match status" value="1"/>
</dbReference>
<keyword evidence="5" id="KW-0418">Kinase</keyword>
<feature type="compositionally biased region" description="Low complexity" evidence="9">
    <location>
        <begin position="571"/>
        <end position="582"/>
    </location>
</feature>
<dbReference type="SMART" id="SM01231">
    <property type="entry name" value="H-kinase_dim"/>
    <property type="match status" value="1"/>
</dbReference>
<dbReference type="PROSITE" id="PS50894">
    <property type="entry name" value="HPT"/>
    <property type="match status" value="1"/>
</dbReference>
<keyword evidence="6" id="KW-0902">Two-component regulatory system</keyword>
<dbReference type="InterPro" id="IPR036097">
    <property type="entry name" value="HisK_dim/P_sf"/>
</dbReference>
<dbReference type="SUPFAM" id="SSF47384">
    <property type="entry name" value="Homodimeric domain of signal transducing histidine kinase"/>
    <property type="match status" value="1"/>
</dbReference>
<dbReference type="EMBL" id="JAAHFQ010000144">
    <property type="protein sequence ID" value="NER27877.1"/>
    <property type="molecule type" value="Genomic_DNA"/>
</dbReference>
<dbReference type="Pfam" id="PF01584">
    <property type="entry name" value="CheW"/>
    <property type="match status" value="1"/>
</dbReference>
<dbReference type="GO" id="GO:0000155">
    <property type="term" value="F:phosphorelay sensor kinase activity"/>
    <property type="evidence" value="ECO:0007669"/>
    <property type="project" value="InterPro"/>
</dbReference>
<evidence type="ECO:0000256" key="1">
    <source>
        <dbReference type="ARBA" id="ARBA00000085"/>
    </source>
</evidence>
<evidence type="ECO:0000256" key="3">
    <source>
        <dbReference type="ARBA" id="ARBA00022553"/>
    </source>
</evidence>
<dbReference type="SMART" id="SM00073">
    <property type="entry name" value="HPT"/>
    <property type="match status" value="1"/>
</dbReference>
<feature type="domain" description="HPt" evidence="13">
    <location>
        <begin position="4"/>
        <end position="107"/>
    </location>
</feature>
<dbReference type="PROSITE" id="PS50110">
    <property type="entry name" value="RESPONSE_REGULATORY"/>
    <property type="match status" value="1"/>
</dbReference>
<dbReference type="InterPro" id="IPR051315">
    <property type="entry name" value="Bact_Chemotaxis_CheA"/>
</dbReference>
<proteinExistence type="predicted"/>